<accession>A0AA42C6C8</accession>
<dbReference type="RefSeq" id="WP_282590992.1">
    <property type="nucleotide sequence ID" value="NZ_JAPAAF010000006.1"/>
</dbReference>
<evidence type="ECO:0000256" key="1">
    <source>
        <dbReference type="ARBA" id="ARBA00022729"/>
    </source>
</evidence>
<sequence length="1323" mass="149178">MKRRNFLKQIGVGAAGIMLVPSFVKCNSPTEDLNFNWGEMERLFMNPPDSAEPWVFWQWMNGNITKEGITLDLEAMKRMGIGGALCFNNAVGIPAGPVDYASSTWFEMTEYAVGEAARLGIEMMIHNSPGYSGTGGPWITPEMSMQQLVWTETQVKGQQSISVHLPQPHARMNWYRDAFVLAYPSLPVENGLMKDRLSKILVNGKEIDKAVLLDGNAESKIRLEQDGSDKSSLLLVFNEAFEARSITILRKAEIPHDLFDGPRDHPPRFELEVSDDGRTFRNVASFSTPQLREMDTPAMQNFEAVSAQYYRVVTSDPTWISNIELHSGPRLAGWPGKANWTHGSDGGNKPNISSELIIDPEKVVDLTSKLDQDGQLEWEAPVKGNWTILRIGHTTTGEEPAAHPDAGKGLEIDKFSREALDFHIEHFNSKLVTLLKPYIGKNFLGFTTDSWEAGKQNWTMQLPAEFKQRTHYDIRPWVLAMTGRIVAGVEQTERFFWDLNKVQADLLAENYYGHWSEWCHRQGLQYHAEPYGDGNLDSMKIGQFLDVPMSEFWTRNIYGSPMTSKQAASIGNVYGKPVVAAESFTGMPATSKWTDYPYSLKAEGDWFYTLGVNRLVFHVFVHQPYTTGLPGMTMGPFGTHFDRNNTWTEQAFGWINHLRRSQFLLQQGLTVADICYFQGDNPHSGVPDIYPLMPKGIRGDVVGRDALFNRFSIQNGKIVLPDGMTYSLCMMEKLDAILPDTVKRLKELVDKGMTLVVQNKPQKSPGMNGSDEDIQSQVDELFGDLDGHFVKRRSFGKGSVYWNVPLSDVLKELPVESDFLYTSQNQDATIHYLHKKIGGAEVYFVSNHKRRKEKIHVSLRVNGLQPEIWNSESGETYVAPMFETKSGRLEMPLELDPAGSVFIILKDKQQSGVITQITKDGTILLENKAYAKPDPAKYKLVQDDFSVALWIKPDTYAHGGRSMLFHSANGEEIFGEGHAICGLGAGQNGVFVYEQASNRANQILTFDEPLEGWTHLVLNYRNGTPELYVNGEKAAIGKKSPFHIHPGLEAPAEESQFISYFEGNYTKPQLEASVLSESDIKMQYRKGLPDLDLLSPVWLNNPGSGQLNAAFLENGNYELYQQSGEKVMLPIKNCLEVDLTNSWQVSFPEDTGAPSQIKLDSLKSLIKHEDFGVRHFSGTCTYQKKLMLDSVLFSEGRRFFLDLGRVEVIARVFLNGREVSLLWKEPFVADITDFVNEGENELQVEITNLWANRLIGDEHLPVENEYSKDRFIFKLPDWYVNNQPKPGKRITFSVWHNLEKEDPLLESGLLGPVKLICAEEKSI</sequence>
<dbReference type="Proteomes" id="UP001163821">
    <property type="component" value="Unassembled WGS sequence"/>
</dbReference>
<dbReference type="Pfam" id="PF17132">
    <property type="entry name" value="Glyco_hydro_106"/>
    <property type="match status" value="1"/>
</dbReference>
<dbReference type="NCBIfam" id="NF045579">
    <property type="entry name" value="rhamnoside_JR"/>
    <property type="match status" value="1"/>
</dbReference>
<evidence type="ECO:0000256" key="2">
    <source>
        <dbReference type="ARBA" id="ARBA00022801"/>
    </source>
</evidence>
<dbReference type="Pfam" id="PF13385">
    <property type="entry name" value="Laminin_G_3"/>
    <property type="match status" value="1"/>
</dbReference>
<name>A0AA42C6C8_9BACT</name>
<organism evidence="3 4">
    <name type="scientific">Gaoshiqia sediminis</name>
    <dbReference type="NCBI Taxonomy" id="2986998"/>
    <lineage>
        <taxon>Bacteria</taxon>
        <taxon>Pseudomonadati</taxon>
        <taxon>Bacteroidota</taxon>
        <taxon>Bacteroidia</taxon>
        <taxon>Marinilabiliales</taxon>
        <taxon>Prolixibacteraceae</taxon>
        <taxon>Gaoshiqia</taxon>
    </lineage>
</organism>
<dbReference type="SUPFAM" id="SSF49899">
    <property type="entry name" value="Concanavalin A-like lectins/glucanases"/>
    <property type="match status" value="1"/>
</dbReference>
<reference evidence="3" key="1">
    <citation type="submission" date="2022-10" db="EMBL/GenBank/DDBJ databases">
        <title>Gaoshiqiia sediminis gen. nov., sp. nov., isolated from coastal sediment.</title>
        <authorList>
            <person name="Yu W.X."/>
            <person name="Mu D.S."/>
            <person name="Du J.Z."/>
            <person name="Liang Y.Q."/>
        </authorList>
    </citation>
    <scope>NUCLEOTIDE SEQUENCE</scope>
    <source>
        <strain evidence="3">A06</strain>
    </source>
</reference>
<proteinExistence type="predicted"/>
<dbReference type="InterPro" id="IPR008979">
    <property type="entry name" value="Galactose-bd-like_sf"/>
</dbReference>
<evidence type="ECO:0000313" key="4">
    <source>
        <dbReference type="Proteomes" id="UP001163821"/>
    </source>
</evidence>
<keyword evidence="4" id="KW-1185">Reference proteome</keyword>
<keyword evidence="2 3" id="KW-0378">Hydrolase</keyword>
<dbReference type="PANTHER" id="PTHR43817">
    <property type="entry name" value="GLYCOSYL HYDROLASE"/>
    <property type="match status" value="1"/>
</dbReference>
<dbReference type="GO" id="GO:0004553">
    <property type="term" value="F:hydrolase activity, hydrolyzing O-glycosyl compounds"/>
    <property type="evidence" value="ECO:0007669"/>
    <property type="project" value="InterPro"/>
</dbReference>
<dbReference type="EMBL" id="JAPAAF010000006">
    <property type="protein sequence ID" value="MCW0482389.1"/>
    <property type="molecule type" value="Genomic_DNA"/>
</dbReference>
<dbReference type="Gene3D" id="2.60.120.200">
    <property type="match status" value="1"/>
</dbReference>
<gene>
    <name evidence="3" type="ORF">N2K84_06585</name>
</gene>
<dbReference type="Gene3D" id="2.60.120.260">
    <property type="entry name" value="Galactose-binding domain-like"/>
    <property type="match status" value="2"/>
</dbReference>
<comment type="caution">
    <text evidence="3">The sequence shown here is derived from an EMBL/GenBank/DDBJ whole genome shotgun (WGS) entry which is preliminary data.</text>
</comment>
<dbReference type="SUPFAM" id="SSF49785">
    <property type="entry name" value="Galactose-binding domain-like"/>
    <property type="match status" value="1"/>
</dbReference>
<dbReference type="GO" id="GO:0005975">
    <property type="term" value="P:carbohydrate metabolic process"/>
    <property type="evidence" value="ECO:0007669"/>
    <property type="project" value="InterPro"/>
</dbReference>
<protein>
    <submittedName>
        <fullName evidence="3">Glycosyl hydrolase</fullName>
    </submittedName>
</protein>
<dbReference type="PANTHER" id="PTHR43817:SF1">
    <property type="entry name" value="HYDROLASE, FAMILY 43, PUTATIVE (AFU_ORTHOLOGUE AFUA_3G01660)-RELATED"/>
    <property type="match status" value="1"/>
</dbReference>
<keyword evidence="1" id="KW-0732">Signal</keyword>
<evidence type="ECO:0000313" key="3">
    <source>
        <dbReference type="EMBL" id="MCW0482389.1"/>
    </source>
</evidence>
<dbReference type="InterPro" id="IPR013320">
    <property type="entry name" value="ConA-like_dom_sf"/>
</dbReference>